<dbReference type="EMBL" id="FNFY01000003">
    <property type="protein sequence ID" value="SDK41566.1"/>
    <property type="molecule type" value="Genomic_DNA"/>
</dbReference>
<dbReference type="Pfam" id="PF12710">
    <property type="entry name" value="HAD"/>
    <property type="match status" value="1"/>
</dbReference>
<evidence type="ECO:0000256" key="1">
    <source>
        <dbReference type="ARBA" id="ARBA00009184"/>
    </source>
</evidence>
<name>A0A1G9BQ35_9BACL</name>
<dbReference type="Gene3D" id="3.40.50.1000">
    <property type="entry name" value="HAD superfamily/HAD-like"/>
    <property type="match status" value="1"/>
</dbReference>
<dbReference type="STRING" id="576118.SAMN05216216_10363"/>
<dbReference type="InterPro" id="IPR050582">
    <property type="entry name" value="HAD-like_SerB"/>
</dbReference>
<dbReference type="PANTHER" id="PTHR43344">
    <property type="entry name" value="PHOSPHOSERINE PHOSPHATASE"/>
    <property type="match status" value="1"/>
</dbReference>
<sequence length="222" mass="25866">MKVALFDFDGTLYPHETFDILIEKIKKHPDYKAVYNKFMRSFAPIYVGYKLKLVSKLTMQNKALEKYIHAFKGMGKEEIENFFHEIAVNMAGDMRPTLVDQLRKLKKDNYYIVLVSGAFVPLLEALFKSETVDYIFGSVIHYNQGKLDHKKQFNRLHSGMKVKLLIDHFNNRGETIDWENSLAFSDSYSDIQMLELVGNPVAVQPDEKLLKIATEKNWKIYN</sequence>
<dbReference type="Proteomes" id="UP000199008">
    <property type="component" value="Unassembled WGS sequence"/>
</dbReference>
<dbReference type="InterPro" id="IPR036412">
    <property type="entry name" value="HAD-like_sf"/>
</dbReference>
<organism evidence="2 3">
    <name type="scientific">Lacicoccus qingdaonensis</name>
    <dbReference type="NCBI Taxonomy" id="576118"/>
    <lineage>
        <taxon>Bacteria</taxon>
        <taxon>Bacillati</taxon>
        <taxon>Bacillota</taxon>
        <taxon>Bacilli</taxon>
        <taxon>Bacillales</taxon>
        <taxon>Salinicoccaceae</taxon>
        <taxon>Lacicoccus</taxon>
    </lineage>
</organism>
<reference evidence="3" key="1">
    <citation type="submission" date="2016-10" db="EMBL/GenBank/DDBJ databases">
        <authorList>
            <person name="Varghese N."/>
            <person name="Submissions S."/>
        </authorList>
    </citation>
    <scope>NUCLEOTIDE SEQUENCE [LARGE SCALE GENOMIC DNA]</scope>
    <source>
        <strain evidence="3">CGMCC 1.8895</strain>
    </source>
</reference>
<dbReference type="SUPFAM" id="SSF56784">
    <property type="entry name" value="HAD-like"/>
    <property type="match status" value="1"/>
</dbReference>
<accession>A0A1G9BQ35</accession>
<keyword evidence="3" id="KW-1185">Reference proteome</keyword>
<protein>
    <submittedName>
        <fullName evidence="2">Haloacid Dehalogenase superfamily, subfamily IB, phosphoserine phosphatase-like</fullName>
    </submittedName>
</protein>
<dbReference type="OrthoDB" id="9794212at2"/>
<evidence type="ECO:0000313" key="3">
    <source>
        <dbReference type="Proteomes" id="UP000199008"/>
    </source>
</evidence>
<dbReference type="InterPro" id="IPR023214">
    <property type="entry name" value="HAD_sf"/>
</dbReference>
<evidence type="ECO:0000313" key="2">
    <source>
        <dbReference type="EMBL" id="SDK41566.1"/>
    </source>
</evidence>
<gene>
    <name evidence="2" type="ORF">SAMN05216216_10363</name>
</gene>
<dbReference type="NCBIfam" id="TIGR01488">
    <property type="entry name" value="HAD-SF-IB"/>
    <property type="match status" value="1"/>
</dbReference>
<proteinExistence type="inferred from homology"/>
<dbReference type="RefSeq" id="WP_092984454.1">
    <property type="nucleotide sequence ID" value="NZ_FNFY01000003.1"/>
</dbReference>
<dbReference type="AlphaFoldDB" id="A0A1G9BQ35"/>
<comment type="similarity">
    <text evidence="1">Belongs to the HAD-like hydrolase superfamily. SerB family.</text>
</comment>
<dbReference type="Gene3D" id="1.20.1440.100">
    <property type="entry name" value="SG protein - dephosphorylation function"/>
    <property type="match status" value="1"/>
</dbReference>